<dbReference type="EMBL" id="CM007904">
    <property type="protein sequence ID" value="OTF95034.1"/>
    <property type="molecule type" value="Genomic_DNA"/>
</dbReference>
<dbReference type="EMBL" id="CM007904">
    <property type="protein sequence ID" value="OTF94578.1"/>
    <property type="molecule type" value="Genomic_DNA"/>
</dbReference>
<evidence type="ECO:0000313" key="5">
    <source>
        <dbReference type="EMBL" id="OTF99707.1"/>
    </source>
</evidence>
<evidence type="ECO:0000313" key="2">
    <source>
        <dbReference type="EMBL" id="KAF5771061.1"/>
    </source>
</evidence>
<dbReference type="EMBL" id="MNCJ02000330">
    <property type="protein sequence ID" value="KAF5763660.1"/>
    <property type="molecule type" value="Genomic_DNA"/>
</dbReference>
<sequence length="72" mass="8327">MGLFSRFKEYGNVESSHGILRVERVFARVPQQVQIPGTKRMTKRVTKRMGQAGAKQVVKKCCWNSFPYSHVR</sequence>
<organism evidence="4 6">
    <name type="scientific">Helianthus annuus</name>
    <name type="common">Common sunflower</name>
    <dbReference type="NCBI Taxonomy" id="4232"/>
    <lineage>
        <taxon>Eukaryota</taxon>
        <taxon>Viridiplantae</taxon>
        <taxon>Streptophyta</taxon>
        <taxon>Embryophyta</taxon>
        <taxon>Tracheophyta</taxon>
        <taxon>Spermatophyta</taxon>
        <taxon>Magnoliopsida</taxon>
        <taxon>eudicotyledons</taxon>
        <taxon>Gunneridae</taxon>
        <taxon>Pentapetalae</taxon>
        <taxon>asterids</taxon>
        <taxon>campanulids</taxon>
        <taxon>Asterales</taxon>
        <taxon>Asteraceae</taxon>
        <taxon>Asteroideae</taxon>
        <taxon>Heliantheae alliance</taxon>
        <taxon>Heliantheae</taxon>
        <taxon>Helianthus</taxon>
    </lineage>
</organism>
<accession>A0A251S881</accession>
<dbReference type="Gramene" id="mRNA:HanXRQr2_Chr14g0666341">
    <property type="protein sequence ID" value="mRNA:HanXRQr2_Chr14g0666341"/>
    <property type="gene ID" value="HanXRQr2_Chr14g0666341"/>
</dbReference>
<dbReference type="Proteomes" id="UP000215914">
    <property type="component" value="Chromosome 14"/>
</dbReference>
<evidence type="ECO:0000313" key="4">
    <source>
        <dbReference type="EMBL" id="OTF95034.1"/>
    </source>
</evidence>
<reference evidence="4" key="2">
    <citation type="submission" date="2017-02" db="EMBL/GenBank/DDBJ databases">
        <title>Sunflower complete genome.</title>
        <authorList>
            <person name="Langlade N."/>
            <person name="Munos S."/>
        </authorList>
    </citation>
    <scope>NUCLEOTIDE SEQUENCE [LARGE SCALE GENOMIC DNA]</scope>
    <source>
        <tissue evidence="4">Leaves</tissue>
    </source>
</reference>
<protein>
    <submittedName>
        <fullName evidence="4">Uncharacterized protein</fullName>
    </submittedName>
</protein>
<dbReference type="Gramene" id="mRNA:HanXRQr2_Chr15g0682941">
    <property type="protein sequence ID" value="mRNA:HanXRQr2_Chr15g0682941"/>
    <property type="gene ID" value="HanXRQr2_Chr15g0682941"/>
</dbReference>
<evidence type="ECO:0000313" key="6">
    <source>
        <dbReference type="Proteomes" id="UP000215914"/>
    </source>
</evidence>
<dbReference type="EMBL" id="CM007903">
    <property type="protein sequence ID" value="OTF99707.1"/>
    <property type="molecule type" value="Genomic_DNA"/>
</dbReference>
<reference evidence="1 6" key="1">
    <citation type="journal article" date="2017" name="Nature">
        <title>The sunflower genome provides insights into oil metabolism, flowering and Asterid evolution.</title>
        <authorList>
            <person name="Badouin H."/>
            <person name="Gouzy J."/>
            <person name="Grassa C.J."/>
            <person name="Murat F."/>
            <person name="Staton S.E."/>
            <person name="Cottret L."/>
            <person name="Lelandais-Briere C."/>
            <person name="Owens G.L."/>
            <person name="Carrere S."/>
            <person name="Mayjonade B."/>
            <person name="Legrand L."/>
            <person name="Gill N."/>
            <person name="Kane N.C."/>
            <person name="Bowers J.E."/>
            <person name="Hubner S."/>
            <person name="Bellec A."/>
            <person name="Berard A."/>
            <person name="Berges H."/>
            <person name="Blanchet N."/>
            <person name="Boniface M.C."/>
            <person name="Brunel D."/>
            <person name="Catrice O."/>
            <person name="Chaidir N."/>
            <person name="Claudel C."/>
            <person name="Donnadieu C."/>
            <person name="Faraut T."/>
            <person name="Fievet G."/>
            <person name="Helmstetter N."/>
            <person name="King M."/>
            <person name="Knapp S.J."/>
            <person name="Lai Z."/>
            <person name="Le Paslier M.C."/>
            <person name="Lippi Y."/>
            <person name="Lorenzon L."/>
            <person name="Mandel J.R."/>
            <person name="Marage G."/>
            <person name="Marchand G."/>
            <person name="Marquand E."/>
            <person name="Bret-Mestries E."/>
            <person name="Morien E."/>
            <person name="Nambeesan S."/>
            <person name="Nguyen T."/>
            <person name="Pegot-Espagnet P."/>
            <person name="Pouilly N."/>
            <person name="Raftis F."/>
            <person name="Sallet E."/>
            <person name="Schiex T."/>
            <person name="Thomas J."/>
            <person name="Vandecasteele C."/>
            <person name="Vares D."/>
            <person name="Vear F."/>
            <person name="Vautrin S."/>
            <person name="Crespi M."/>
            <person name="Mangin B."/>
            <person name="Burke J.M."/>
            <person name="Salse J."/>
            <person name="Munos S."/>
            <person name="Vincourt P."/>
            <person name="Rieseberg L.H."/>
            <person name="Langlade N.B."/>
        </authorList>
    </citation>
    <scope>NUCLEOTIDE SEQUENCE [LARGE SCALE GENOMIC DNA]</scope>
    <source>
        <strain evidence="6">cv. SF193</strain>
        <tissue evidence="1">Leaves</tissue>
    </source>
</reference>
<evidence type="ECO:0000313" key="1">
    <source>
        <dbReference type="EMBL" id="KAF5763660.1"/>
    </source>
</evidence>
<gene>
    <name evidence="5" type="ORF">HannXRQ_Chr14g0459561</name>
    <name evidence="3" type="ORF">HannXRQ_Chr15g0473651</name>
    <name evidence="4" type="ORF">HannXRQ_Chr15g0478641</name>
    <name evidence="2" type="ORF">HanXRQr2_Chr14g0666341</name>
    <name evidence="1" type="ORF">HanXRQr2_Chr15g0682941</name>
</gene>
<dbReference type="AlphaFoldDB" id="A0A251S881"/>
<evidence type="ECO:0000313" key="3">
    <source>
        <dbReference type="EMBL" id="OTF94578.1"/>
    </source>
</evidence>
<keyword evidence="6" id="KW-1185">Reference proteome</keyword>
<dbReference type="EMBL" id="MNCJ02000329">
    <property type="protein sequence ID" value="KAF5771061.1"/>
    <property type="molecule type" value="Genomic_DNA"/>
</dbReference>
<dbReference type="Proteomes" id="UP000215914">
    <property type="component" value="Chromosome 15"/>
</dbReference>
<proteinExistence type="predicted"/>
<name>A0A251S881_HELAN</name>
<reference evidence="1" key="3">
    <citation type="submission" date="2020-06" db="EMBL/GenBank/DDBJ databases">
        <title>Helianthus annuus Genome sequencing and assembly Release 2.</title>
        <authorList>
            <person name="Gouzy J."/>
            <person name="Langlade N."/>
            <person name="Munos S."/>
        </authorList>
    </citation>
    <scope>NUCLEOTIDE SEQUENCE</scope>
    <source>
        <tissue evidence="1">Leaves</tissue>
    </source>
</reference>